<organism evidence="2 3">
    <name type="scientific">Thiosulfatimonas sediminis</name>
    <dbReference type="NCBI Taxonomy" id="2675054"/>
    <lineage>
        <taxon>Bacteria</taxon>
        <taxon>Pseudomonadati</taxon>
        <taxon>Pseudomonadota</taxon>
        <taxon>Gammaproteobacteria</taxon>
        <taxon>Thiotrichales</taxon>
        <taxon>Piscirickettsiaceae</taxon>
        <taxon>Thiosulfatimonas</taxon>
    </lineage>
</organism>
<feature type="transmembrane region" description="Helical" evidence="1">
    <location>
        <begin position="126"/>
        <end position="143"/>
    </location>
</feature>
<keyword evidence="1" id="KW-0472">Membrane</keyword>
<sequence>MDTLKIGEVILEFSSLTGQVISSNKRTKTDTYSEKNIFDDDITVRTDHHDEHEFWVRSSSGKDHHYTLKHHRIPLLEGQKVTLIFISEKNYKNRILSTIVNHNSNQHWHLISLSRLNKSFPVTKEGKGVIPVLIIFLTLGLLFESTTFFYLYIPVILFWSSFFGHLVFTIFILNRRQITVRSMKPF</sequence>
<dbReference type="AlphaFoldDB" id="A0A6F8PYF3"/>
<feature type="transmembrane region" description="Helical" evidence="1">
    <location>
        <begin position="149"/>
        <end position="173"/>
    </location>
</feature>
<reference evidence="3" key="1">
    <citation type="submission" date="2019-11" db="EMBL/GenBank/DDBJ databases">
        <title>Isolation and characterization of two novel species in the genus Thiomicrorhabdus.</title>
        <authorList>
            <person name="Mochizuki J."/>
            <person name="Kojima H."/>
            <person name="Fukui M."/>
        </authorList>
    </citation>
    <scope>NUCLEOTIDE SEQUENCE [LARGE SCALE GENOMIC DNA]</scope>
    <source>
        <strain evidence="3">aks77</strain>
    </source>
</reference>
<evidence type="ECO:0000313" key="2">
    <source>
        <dbReference type="EMBL" id="BBP47024.1"/>
    </source>
</evidence>
<dbReference type="Proteomes" id="UP000501726">
    <property type="component" value="Chromosome"/>
</dbReference>
<protein>
    <submittedName>
        <fullName evidence="2">Uncharacterized protein</fullName>
    </submittedName>
</protein>
<keyword evidence="1" id="KW-0812">Transmembrane</keyword>
<keyword evidence="1" id="KW-1133">Transmembrane helix</keyword>
<evidence type="ECO:0000256" key="1">
    <source>
        <dbReference type="SAM" id="Phobius"/>
    </source>
</evidence>
<accession>A0A6F8PYF3</accession>
<proteinExistence type="predicted"/>
<name>A0A6F8PYF3_9GAMM</name>
<evidence type="ECO:0000313" key="3">
    <source>
        <dbReference type="Proteomes" id="UP000501726"/>
    </source>
</evidence>
<keyword evidence="3" id="KW-1185">Reference proteome</keyword>
<dbReference type="EMBL" id="AP021889">
    <property type="protein sequence ID" value="BBP47024.1"/>
    <property type="molecule type" value="Genomic_DNA"/>
</dbReference>
<dbReference type="KEGG" id="tse:THMIRHAS_23970"/>
<gene>
    <name evidence="2" type="ORF">THMIRHAS_23970</name>
</gene>
<dbReference type="RefSeq" id="WP_173274103.1">
    <property type="nucleotide sequence ID" value="NZ_AP021889.1"/>
</dbReference>